<evidence type="ECO:0000259" key="1">
    <source>
        <dbReference type="Pfam" id="PF01882"/>
    </source>
</evidence>
<reference evidence="2 3" key="1">
    <citation type="submission" date="2020-04" db="EMBL/GenBank/DDBJ databases">
        <title>Flammeovirgaceae bacterium KN852 isolated from deep sea.</title>
        <authorList>
            <person name="Zhang D.-C."/>
        </authorList>
    </citation>
    <scope>NUCLEOTIDE SEQUENCE [LARGE SCALE GENOMIC DNA]</scope>
    <source>
        <strain evidence="2 3">KN852</strain>
    </source>
</reference>
<organism evidence="2 3">
    <name type="scientific">Marinigracilibium pacificum</name>
    <dbReference type="NCBI Taxonomy" id="2729599"/>
    <lineage>
        <taxon>Bacteria</taxon>
        <taxon>Pseudomonadati</taxon>
        <taxon>Bacteroidota</taxon>
        <taxon>Cytophagia</taxon>
        <taxon>Cytophagales</taxon>
        <taxon>Flammeovirgaceae</taxon>
        <taxon>Marinigracilibium</taxon>
    </lineage>
</organism>
<dbReference type="PANTHER" id="PTHR33608">
    <property type="entry name" value="BLL2464 PROTEIN"/>
    <property type="match status" value="1"/>
</dbReference>
<feature type="domain" description="DUF58" evidence="1">
    <location>
        <begin position="44"/>
        <end position="236"/>
    </location>
</feature>
<accession>A0A848IXS0</accession>
<dbReference type="Proteomes" id="UP000559010">
    <property type="component" value="Unassembled WGS sequence"/>
</dbReference>
<dbReference type="AlphaFoldDB" id="A0A848IXS0"/>
<comment type="caution">
    <text evidence="2">The sequence shown here is derived from an EMBL/GenBank/DDBJ whole genome shotgun (WGS) entry which is preliminary data.</text>
</comment>
<name>A0A848IXS0_9BACT</name>
<gene>
    <name evidence="2" type="ORF">HH304_08450</name>
</gene>
<protein>
    <submittedName>
        <fullName evidence="2">DUF58 domain-containing protein</fullName>
    </submittedName>
</protein>
<dbReference type="InterPro" id="IPR036465">
    <property type="entry name" value="vWFA_dom_sf"/>
</dbReference>
<evidence type="ECO:0000313" key="3">
    <source>
        <dbReference type="Proteomes" id="UP000559010"/>
    </source>
</evidence>
<sequence>MVEDNISYRELDQLILNVQRRVEAFLQGRHEGLKTGTGITFSHYRQYMPGDDLRMLDWKMYAKTGKYYVRMSEVETNLRIRLIVDCSASLGHQFNGTTKWEYLSVFIAGLIYVSHKNGDRLNLQWFGGTDEQKLRKLDISHWQHLASIVLSTKPKGSQKDLESEINWKDFNPDIEEEILIVTDGYDDRIKDFIKNHSTSKKHYTLVHTLAPNELDGLFERDSLRDLESGTIVTTSVNNFQSDYLKEFNEFIREWKDFCHSYKVRYYQLKIDNDPIKSLIQFLNGNPEYED</sequence>
<dbReference type="PANTHER" id="PTHR33608:SF7">
    <property type="entry name" value="DUF58 DOMAIN-CONTAINING PROTEIN"/>
    <property type="match status" value="1"/>
</dbReference>
<proteinExistence type="predicted"/>
<dbReference type="Pfam" id="PF01882">
    <property type="entry name" value="DUF58"/>
    <property type="match status" value="1"/>
</dbReference>
<keyword evidence="3" id="KW-1185">Reference proteome</keyword>
<evidence type="ECO:0000313" key="2">
    <source>
        <dbReference type="EMBL" id="NMM48426.1"/>
    </source>
</evidence>
<dbReference type="EMBL" id="JABBNU010000004">
    <property type="protein sequence ID" value="NMM48426.1"/>
    <property type="molecule type" value="Genomic_DNA"/>
</dbReference>
<dbReference type="SUPFAM" id="SSF53300">
    <property type="entry name" value="vWA-like"/>
    <property type="match status" value="1"/>
</dbReference>
<dbReference type="RefSeq" id="WP_169680154.1">
    <property type="nucleotide sequence ID" value="NZ_JABBNU010000004.1"/>
</dbReference>
<dbReference type="InterPro" id="IPR002881">
    <property type="entry name" value="DUF58"/>
</dbReference>